<dbReference type="RefSeq" id="XP_066832918.1">
    <property type="nucleotide sequence ID" value="XM_066976372.1"/>
</dbReference>
<dbReference type="Gene3D" id="3.10.280.10">
    <property type="entry name" value="Mitochondrial glycoprotein"/>
    <property type="match status" value="1"/>
</dbReference>
<dbReference type="Proteomes" id="UP001497383">
    <property type="component" value="Chromosome 8"/>
</dbReference>
<dbReference type="Pfam" id="PF02330">
    <property type="entry name" value="MAM33"/>
    <property type="match status" value="1"/>
</dbReference>
<dbReference type="GeneID" id="92211176"/>
<evidence type="ECO:0000313" key="2">
    <source>
        <dbReference type="Proteomes" id="UP001497383"/>
    </source>
</evidence>
<dbReference type="PANTHER" id="PTHR10826">
    <property type="entry name" value="COMPLEMENT COMPONENT 1"/>
    <property type="match status" value="1"/>
</dbReference>
<protein>
    <recommendedName>
        <fullName evidence="3">Mitochondrial acidic protein MAM33</fullName>
    </recommendedName>
</protein>
<sequence>MSRVLSSALRANVSKRLALQASKQPRTTILSTAAKTFATSAIRSLNQSSIRFNHTTPEAALDQVLKAESKLIETAPNELESTYQDFLSSNGFKLISKPGAANVELVKTDADTGNVIHVYFDIDEVTDIPTEDLEGLENGDLEGEIDSLDSMLCNIKVLVENGKNNSGLFLSLFLQNTESSFMIDYVNVHNDVQKFLKTIQEQNEFVDKFNYQGPKFSDLDESLQTEFENYLVAKGIDSDLADFIVAYSDVKEEDEYRNWIKDVSKFLN</sequence>
<accession>A0ABP0ZUE8</accession>
<reference evidence="1 2" key="1">
    <citation type="submission" date="2024-03" db="EMBL/GenBank/DDBJ databases">
        <authorList>
            <person name="Brejova B."/>
        </authorList>
    </citation>
    <scope>NUCLEOTIDE SEQUENCE [LARGE SCALE GENOMIC DNA]</scope>
    <source>
        <strain evidence="1 2">CBS 14171</strain>
    </source>
</reference>
<dbReference type="InterPro" id="IPR036561">
    <property type="entry name" value="MAM33_sf"/>
</dbReference>
<dbReference type="PANTHER" id="PTHR10826:SF1">
    <property type="entry name" value="COMPLEMENT COMPONENT 1 Q SUBCOMPONENT-BINDING PROTEIN, MITOCHONDRIAL"/>
    <property type="match status" value="1"/>
</dbReference>
<proteinExistence type="predicted"/>
<dbReference type="InterPro" id="IPR003428">
    <property type="entry name" value="MAM33"/>
</dbReference>
<dbReference type="EMBL" id="OZ022412">
    <property type="protein sequence ID" value="CAK9442237.1"/>
    <property type="molecule type" value="Genomic_DNA"/>
</dbReference>
<organism evidence="1 2">
    <name type="scientific">Lodderomyces beijingensis</name>
    <dbReference type="NCBI Taxonomy" id="1775926"/>
    <lineage>
        <taxon>Eukaryota</taxon>
        <taxon>Fungi</taxon>
        <taxon>Dikarya</taxon>
        <taxon>Ascomycota</taxon>
        <taxon>Saccharomycotina</taxon>
        <taxon>Pichiomycetes</taxon>
        <taxon>Debaryomycetaceae</taxon>
        <taxon>Candida/Lodderomyces clade</taxon>
        <taxon>Lodderomyces</taxon>
    </lineage>
</organism>
<keyword evidence="2" id="KW-1185">Reference proteome</keyword>
<gene>
    <name evidence="1" type="ORF">LODBEIA_P59800</name>
</gene>
<evidence type="ECO:0008006" key="3">
    <source>
        <dbReference type="Google" id="ProtNLM"/>
    </source>
</evidence>
<name>A0ABP0ZUE8_9ASCO</name>
<dbReference type="SUPFAM" id="SSF54529">
    <property type="entry name" value="Mitochondrial glycoprotein MAM33-like"/>
    <property type="match status" value="1"/>
</dbReference>
<evidence type="ECO:0000313" key="1">
    <source>
        <dbReference type="EMBL" id="CAK9442237.1"/>
    </source>
</evidence>